<keyword evidence="3" id="KW-1185">Reference proteome</keyword>
<keyword evidence="2" id="KW-0176">Collagen</keyword>
<dbReference type="AlphaFoldDB" id="A0A9X3SB78"/>
<evidence type="ECO:0000313" key="2">
    <source>
        <dbReference type="EMBL" id="MDA0185314.1"/>
    </source>
</evidence>
<organism evidence="2 3">
    <name type="scientific">Solirubrobacter phytolaccae</name>
    <dbReference type="NCBI Taxonomy" id="1404360"/>
    <lineage>
        <taxon>Bacteria</taxon>
        <taxon>Bacillati</taxon>
        <taxon>Actinomycetota</taxon>
        <taxon>Thermoleophilia</taxon>
        <taxon>Solirubrobacterales</taxon>
        <taxon>Solirubrobacteraceae</taxon>
        <taxon>Solirubrobacter</taxon>
    </lineage>
</organism>
<proteinExistence type="predicted"/>
<accession>A0A9X3SB78</accession>
<dbReference type="InterPro" id="IPR008160">
    <property type="entry name" value="Collagen"/>
</dbReference>
<evidence type="ECO:0000313" key="3">
    <source>
        <dbReference type="Proteomes" id="UP001147653"/>
    </source>
</evidence>
<gene>
    <name evidence="2" type="ORF">OJ997_33725</name>
</gene>
<dbReference type="Gene3D" id="1.20.5.320">
    <property type="entry name" value="6-Phosphogluconate Dehydrogenase, domain 3"/>
    <property type="match status" value="1"/>
</dbReference>
<sequence length="246" mass="25441">MSVTYLSGSTPNKRSYVGVSVYDVMTKLAEPLFGTSIKNAGLRHFLAFTAADNYVSILAWGDLDPFFGNRSDILLAYDERNDDVAGSGFVSLGNVGPRLIVPEDVRGGRYVSCVRDVRLASSDDSDGLVTAPQGPAGPAGPAGPQGEPGPAVQASPGAAGPQGPAGPAGAKGERGAAGRDAKVTCKTTGKTKVRCSVKYAARKATLTCNGRVYARGTGSSLRATRSLAQGRYTLRVGTRKIAVTVM</sequence>
<comment type="caution">
    <text evidence="2">The sequence shown here is derived from an EMBL/GenBank/DDBJ whole genome shotgun (WGS) entry which is preliminary data.</text>
</comment>
<feature type="region of interest" description="Disordered" evidence="1">
    <location>
        <begin position="123"/>
        <end position="185"/>
    </location>
</feature>
<dbReference type="EMBL" id="JAPDDP010000107">
    <property type="protein sequence ID" value="MDA0185314.1"/>
    <property type="molecule type" value="Genomic_DNA"/>
</dbReference>
<reference evidence="2" key="1">
    <citation type="submission" date="2022-10" db="EMBL/GenBank/DDBJ databases">
        <title>The WGS of Solirubrobacter phytolaccae KCTC 29190.</title>
        <authorList>
            <person name="Jiang Z."/>
        </authorList>
    </citation>
    <scope>NUCLEOTIDE SEQUENCE</scope>
    <source>
        <strain evidence="2">KCTC 29190</strain>
    </source>
</reference>
<feature type="compositionally biased region" description="Low complexity" evidence="1">
    <location>
        <begin position="142"/>
        <end position="170"/>
    </location>
</feature>
<dbReference type="Proteomes" id="UP001147653">
    <property type="component" value="Unassembled WGS sequence"/>
</dbReference>
<dbReference type="RefSeq" id="WP_270029811.1">
    <property type="nucleotide sequence ID" value="NZ_JAPDDP010000107.1"/>
</dbReference>
<protein>
    <submittedName>
        <fullName evidence="2">Collagen-like protein</fullName>
    </submittedName>
</protein>
<dbReference type="Pfam" id="PF01391">
    <property type="entry name" value="Collagen"/>
    <property type="match status" value="1"/>
</dbReference>
<feature type="compositionally biased region" description="Basic and acidic residues" evidence="1">
    <location>
        <begin position="171"/>
        <end position="183"/>
    </location>
</feature>
<evidence type="ECO:0000256" key="1">
    <source>
        <dbReference type="SAM" id="MobiDB-lite"/>
    </source>
</evidence>
<name>A0A9X3SB78_9ACTN</name>